<feature type="compositionally biased region" description="Polar residues" evidence="20">
    <location>
        <begin position="418"/>
        <end position="449"/>
    </location>
</feature>
<dbReference type="InterPro" id="IPR020103">
    <property type="entry name" value="PsdUridine_synth_cat_dom_sf"/>
</dbReference>
<dbReference type="InterPro" id="IPR020094">
    <property type="entry name" value="TruA/RsuA/RluB/E/F_N"/>
</dbReference>
<dbReference type="PANTHER" id="PTHR11142:SF4">
    <property type="entry name" value="PSEUDOURIDYLATE SYNTHASE 1 HOMOLOG"/>
    <property type="match status" value="1"/>
</dbReference>
<name>A0ABD6ERV9_9BILA</name>
<reference evidence="22 23" key="1">
    <citation type="submission" date="2024-08" db="EMBL/GenBank/DDBJ databases">
        <title>Gnathostoma spinigerum genome.</title>
        <authorList>
            <person name="Gonzalez-Bertolin B."/>
            <person name="Monzon S."/>
            <person name="Zaballos A."/>
            <person name="Jimenez P."/>
            <person name="Dekumyoy P."/>
            <person name="Varona S."/>
            <person name="Cuesta I."/>
            <person name="Sumanam S."/>
            <person name="Adisakwattana P."/>
            <person name="Gasser R.B."/>
            <person name="Hernandez-Gonzalez A."/>
            <person name="Young N.D."/>
            <person name="Perteguer M.J."/>
        </authorList>
    </citation>
    <scope>NUCLEOTIDE SEQUENCE [LARGE SCALE GENOMIC DNA]</scope>
    <source>
        <strain evidence="22">AL3</strain>
        <tissue evidence="22">Liver</tissue>
    </source>
</reference>
<comment type="subcellular location">
    <subcellularLocation>
        <location evidence="2">Nucleus</location>
    </subcellularLocation>
</comment>
<comment type="subunit">
    <text evidence="11">Monomer. Forms a complex with RARG and the SRA1 RNA in the nucleus.</text>
</comment>
<evidence type="ECO:0000313" key="22">
    <source>
        <dbReference type="EMBL" id="MFH4982694.1"/>
    </source>
</evidence>
<evidence type="ECO:0000256" key="2">
    <source>
        <dbReference type="ARBA" id="ARBA00004123"/>
    </source>
</evidence>
<evidence type="ECO:0000256" key="20">
    <source>
        <dbReference type="SAM" id="MobiDB-lite"/>
    </source>
</evidence>
<comment type="function">
    <text evidence="10">Pseudouridylate synthase that catalyzes pseudouridylation of tRNAs and mRNAs. Acts on positions 27/28 in the anticodon stem and also positions 34 and 36 in the anticodon of an intron containing tRNA. Also catalyzes pseudouridylation of mRNAs: mediates pseudouridylation of mRNAs with the consensus sequence 5'-UGUAG-3'. Acts as a regulator of pre-mRNA splicing by mediating pseudouridylation of pre-mRNAs at locations associated with alternatively spliced regions. Pseudouridylation of pre-mRNAs near splice sites directly regulates mRNA splicing and mRNA 3'-end processing. Involved in regulation of nuclear receptor activity through pseudouridylation of SRA1 mRNA.</text>
</comment>
<evidence type="ECO:0000256" key="15">
    <source>
        <dbReference type="ARBA" id="ARBA00079087"/>
    </source>
</evidence>
<dbReference type="Gene3D" id="3.30.70.580">
    <property type="entry name" value="Pseudouridine synthase I, catalytic domain, N-terminal subdomain"/>
    <property type="match status" value="1"/>
</dbReference>
<keyword evidence="23" id="KW-1185">Reference proteome</keyword>
<evidence type="ECO:0000259" key="21">
    <source>
        <dbReference type="Pfam" id="PF01416"/>
    </source>
</evidence>
<dbReference type="SUPFAM" id="SSF55120">
    <property type="entry name" value="Pseudouridine synthase"/>
    <property type="match status" value="1"/>
</dbReference>
<dbReference type="Pfam" id="PF01416">
    <property type="entry name" value="PseudoU_synth_1"/>
    <property type="match status" value="1"/>
</dbReference>
<organism evidence="22 23">
    <name type="scientific">Gnathostoma spinigerum</name>
    <dbReference type="NCBI Taxonomy" id="75299"/>
    <lineage>
        <taxon>Eukaryota</taxon>
        <taxon>Metazoa</taxon>
        <taxon>Ecdysozoa</taxon>
        <taxon>Nematoda</taxon>
        <taxon>Chromadorea</taxon>
        <taxon>Rhabditida</taxon>
        <taxon>Spirurina</taxon>
        <taxon>Gnathostomatomorpha</taxon>
        <taxon>Gnathostomatoidea</taxon>
        <taxon>Gnathostomatidae</taxon>
        <taxon>Gnathostoma</taxon>
    </lineage>
</organism>
<dbReference type="PANTHER" id="PTHR11142">
    <property type="entry name" value="PSEUDOURIDYLATE SYNTHASE"/>
    <property type="match status" value="1"/>
</dbReference>
<dbReference type="AlphaFoldDB" id="A0ABD6ERV9"/>
<keyword evidence="4" id="KW-0507">mRNA processing</keyword>
<protein>
    <recommendedName>
        <fullName evidence="13">Pseudouridylate synthase 1 homolog</fullName>
        <ecNumber evidence="12">5.4.99.12</ecNumber>
    </recommendedName>
    <alternativeName>
        <fullName evidence="14">tRNA pseudouridine synthase 1</fullName>
    </alternativeName>
    <alternativeName>
        <fullName evidence="17">tRNA pseudouridine(38-40) synthase</fullName>
    </alternativeName>
    <alternativeName>
        <fullName evidence="15">tRNA pseudouridylate synthase I</fullName>
    </alternativeName>
    <alternativeName>
        <fullName evidence="16">tRNA-uridine isomerase I</fullName>
    </alternativeName>
</protein>
<keyword evidence="6" id="KW-0413">Isomerase</keyword>
<gene>
    <name evidence="22" type="ORF">AB6A40_009403</name>
</gene>
<feature type="active site" description="Nucleophile" evidence="18">
    <location>
        <position position="111"/>
    </location>
</feature>
<dbReference type="FunFam" id="3.30.70.660:FF:000002">
    <property type="entry name" value="tRNA pseudouridine synthase"/>
    <property type="match status" value="1"/>
</dbReference>
<dbReference type="Gene3D" id="3.30.70.660">
    <property type="entry name" value="Pseudouridine synthase I, catalytic domain, C-terminal subdomain"/>
    <property type="match status" value="1"/>
</dbReference>
<dbReference type="GO" id="GO:0005634">
    <property type="term" value="C:nucleus"/>
    <property type="evidence" value="ECO:0007669"/>
    <property type="project" value="UniProtKB-SubCell"/>
</dbReference>
<dbReference type="FunFam" id="3.30.70.580:FF:000002">
    <property type="entry name" value="tRNA pseudouridine synthase"/>
    <property type="match status" value="1"/>
</dbReference>
<dbReference type="GO" id="GO:0160147">
    <property type="term" value="F:tRNA pseudouridine(38-40) synthase activity"/>
    <property type="evidence" value="ECO:0007669"/>
    <property type="project" value="UniProtKB-EC"/>
</dbReference>
<evidence type="ECO:0000256" key="9">
    <source>
        <dbReference type="ARBA" id="ARBA00052184"/>
    </source>
</evidence>
<feature type="binding site" evidence="19">
    <location>
        <position position="170"/>
    </location>
    <ligand>
        <name>substrate</name>
    </ligand>
</feature>
<dbReference type="Proteomes" id="UP001608902">
    <property type="component" value="Unassembled WGS sequence"/>
</dbReference>
<evidence type="ECO:0000256" key="10">
    <source>
        <dbReference type="ARBA" id="ARBA00053709"/>
    </source>
</evidence>
<dbReference type="EMBL" id="JBGFUD010009874">
    <property type="protein sequence ID" value="MFH4982694.1"/>
    <property type="molecule type" value="Genomic_DNA"/>
</dbReference>
<evidence type="ECO:0000256" key="19">
    <source>
        <dbReference type="PIRSR" id="PIRSR641708-2"/>
    </source>
</evidence>
<dbReference type="InterPro" id="IPR041708">
    <property type="entry name" value="PUS1/PUS2-like"/>
</dbReference>
<dbReference type="CDD" id="cd02568">
    <property type="entry name" value="PseudoU_synth_PUS1_PUS2"/>
    <property type="match status" value="1"/>
</dbReference>
<evidence type="ECO:0000256" key="16">
    <source>
        <dbReference type="ARBA" id="ARBA00080849"/>
    </source>
</evidence>
<evidence type="ECO:0000313" key="23">
    <source>
        <dbReference type="Proteomes" id="UP001608902"/>
    </source>
</evidence>
<evidence type="ECO:0000256" key="5">
    <source>
        <dbReference type="ARBA" id="ARBA00022694"/>
    </source>
</evidence>
<evidence type="ECO:0000256" key="4">
    <source>
        <dbReference type="ARBA" id="ARBA00022664"/>
    </source>
</evidence>
<dbReference type="InterPro" id="IPR001406">
    <property type="entry name" value="PsdUridine_synth_TruA"/>
</dbReference>
<evidence type="ECO:0000256" key="13">
    <source>
        <dbReference type="ARBA" id="ARBA00068582"/>
    </source>
</evidence>
<dbReference type="GO" id="GO:0006397">
    <property type="term" value="P:mRNA processing"/>
    <property type="evidence" value="ECO:0007669"/>
    <property type="project" value="UniProtKB-KW"/>
</dbReference>
<comment type="catalytic activity">
    <reaction evidence="8">
        <text>a uridine in tRNA = a pseudouridine in tRNA</text>
        <dbReference type="Rhea" id="RHEA:54572"/>
        <dbReference type="Rhea" id="RHEA-COMP:13339"/>
        <dbReference type="Rhea" id="RHEA-COMP:13934"/>
        <dbReference type="ChEBI" id="CHEBI:65314"/>
        <dbReference type="ChEBI" id="CHEBI:65315"/>
    </reaction>
</comment>
<keyword evidence="5" id="KW-0819">tRNA processing</keyword>
<dbReference type="GO" id="GO:0031119">
    <property type="term" value="P:tRNA pseudouridine synthesis"/>
    <property type="evidence" value="ECO:0007669"/>
    <property type="project" value="UniProtKB-ARBA"/>
</dbReference>
<comment type="similarity">
    <text evidence="3">Belongs to the tRNA pseudouridine synthase TruA family.</text>
</comment>
<accession>A0ABD6ERV9</accession>
<evidence type="ECO:0000256" key="7">
    <source>
        <dbReference type="ARBA" id="ARBA00023242"/>
    </source>
</evidence>
<feature type="region of interest" description="Disordered" evidence="20">
    <location>
        <begin position="404"/>
        <end position="462"/>
    </location>
</feature>
<keyword evidence="7" id="KW-0539">Nucleus</keyword>
<evidence type="ECO:0000256" key="18">
    <source>
        <dbReference type="PIRSR" id="PIRSR641708-1"/>
    </source>
</evidence>
<dbReference type="NCBIfam" id="TIGR00071">
    <property type="entry name" value="hisT_truA"/>
    <property type="match status" value="1"/>
</dbReference>
<sequence length="462" mass="52580">MTKTIETVTKMTGSLHKVIDGKIVKEKNVGDAAVAGTSAIDGSPQKKRRKTFRYAMLLAYQGKKYFGMQIQKDFPTIESNLLSAMVKLQLIKPEEAERPNSFWFQRAARTDRSVSAACQLCSMKLLAIEQPLSVVPDALNEYLPDDIRVLGVRRATRTFNAQKDCDSRTYSYTLPTFAFAKTDELTTAKFRISKDTIEEVESLLHVFVGTHNFFNYTSGRNYEDRSCYRYIMSFECGEPFIFNDDILGKEIEFVTLTIRGQSFMLHQIRKMIGIVIAIVRGLMYKSDIQRSFEEVRMDVPRAPGLGLLLEKLHYKRYDEKYSATHEKLDDWGEEVDKKTSDVREKLIMSEILRQECSTDSMMLWLSDLFRHNFISDPEDDETSYLFKPDDASNVAVECQEASVSEAGKATHVNESEDNPNNSDTIFDTVIKSNDNQASMSSPTLPASSDTFHEVPLQQKGES</sequence>
<proteinExistence type="inferred from homology"/>
<dbReference type="InterPro" id="IPR020097">
    <property type="entry name" value="PsdUridine_synth_TruA_a/b_dom"/>
</dbReference>
<dbReference type="EC" id="5.4.99.12" evidence="12"/>
<comment type="caution">
    <text evidence="22">The sequence shown here is derived from an EMBL/GenBank/DDBJ whole genome shotgun (WGS) entry which is preliminary data.</text>
</comment>
<evidence type="ECO:0000256" key="14">
    <source>
        <dbReference type="ARBA" id="ARBA00075153"/>
    </source>
</evidence>
<evidence type="ECO:0000256" key="6">
    <source>
        <dbReference type="ARBA" id="ARBA00023235"/>
    </source>
</evidence>
<dbReference type="InterPro" id="IPR020095">
    <property type="entry name" value="PsdUridine_synth_TruA_C"/>
</dbReference>
<evidence type="ECO:0000256" key="8">
    <source>
        <dbReference type="ARBA" id="ARBA00036943"/>
    </source>
</evidence>
<comment type="catalytic activity">
    <reaction evidence="1">
        <text>a uridine in mRNA = a pseudouridine in mRNA</text>
        <dbReference type="Rhea" id="RHEA:56644"/>
        <dbReference type="Rhea" id="RHEA-COMP:14658"/>
        <dbReference type="Rhea" id="RHEA-COMP:14659"/>
        <dbReference type="ChEBI" id="CHEBI:65314"/>
        <dbReference type="ChEBI" id="CHEBI:65315"/>
    </reaction>
</comment>
<evidence type="ECO:0000256" key="12">
    <source>
        <dbReference type="ARBA" id="ARBA00066509"/>
    </source>
</evidence>
<feature type="domain" description="Pseudouridine synthase I TruA alpha/beta" evidence="21">
    <location>
        <begin position="207"/>
        <end position="314"/>
    </location>
</feature>
<comment type="catalytic activity">
    <reaction evidence="9">
        <text>uridine(38/39/40) in tRNA = pseudouridine(38/39/40) in tRNA</text>
        <dbReference type="Rhea" id="RHEA:22376"/>
        <dbReference type="Rhea" id="RHEA-COMP:10085"/>
        <dbReference type="Rhea" id="RHEA-COMP:10087"/>
        <dbReference type="ChEBI" id="CHEBI:65314"/>
        <dbReference type="ChEBI" id="CHEBI:65315"/>
        <dbReference type="EC" id="5.4.99.12"/>
    </reaction>
</comment>
<evidence type="ECO:0000256" key="17">
    <source>
        <dbReference type="ARBA" id="ARBA00081344"/>
    </source>
</evidence>
<evidence type="ECO:0000256" key="11">
    <source>
        <dbReference type="ARBA" id="ARBA00064589"/>
    </source>
</evidence>
<evidence type="ECO:0000256" key="1">
    <source>
        <dbReference type="ARBA" id="ARBA00001166"/>
    </source>
</evidence>
<evidence type="ECO:0000256" key="3">
    <source>
        <dbReference type="ARBA" id="ARBA00009375"/>
    </source>
</evidence>